<keyword evidence="4" id="KW-1185">Reference proteome</keyword>
<evidence type="ECO:0000313" key="4">
    <source>
        <dbReference type="Proteomes" id="UP000255265"/>
    </source>
</evidence>
<evidence type="ECO:0000256" key="1">
    <source>
        <dbReference type="SAM" id="MobiDB-lite"/>
    </source>
</evidence>
<sequence length="84" mass="8453">MRKAMILAAALSLCVAAAAKGGGGGHSSGGGLHSGSHSVSGYTRHDGTHVAPSHATNPNQTKLDNWSTKGNVNPHTGKEGTRKP</sequence>
<reference evidence="3 4" key="1">
    <citation type="submission" date="2018-07" db="EMBL/GenBank/DDBJ databases">
        <title>Genomic Encyclopedia of Type Strains, Phase IV (KMG-IV): sequencing the most valuable type-strain genomes for metagenomic binning, comparative biology and taxonomic classification.</title>
        <authorList>
            <person name="Goeker M."/>
        </authorList>
    </citation>
    <scope>NUCLEOTIDE SEQUENCE [LARGE SCALE GENOMIC DNA]</scope>
    <source>
        <strain evidence="3 4">DSM 21352</strain>
    </source>
</reference>
<feature type="region of interest" description="Disordered" evidence="1">
    <location>
        <begin position="19"/>
        <end position="84"/>
    </location>
</feature>
<protein>
    <recommendedName>
        <fullName evidence="5">Lipoprotein</fullName>
    </recommendedName>
</protein>
<name>A0A370FEN5_9BURK</name>
<dbReference type="EMBL" id="QQAV01000005">
    <property type="protein sequence ID" value="RDI24204.1"/>
    <property type="molecule type" value="Genomic_DNA"/>
</dbReference>
<comment type="caution">
    <text evidence="3">The sequence shown here is derived from an EMBL/GenBank/DDBJ whole genome shotgun (WGS) entry which is preliminary data.</text>
</comment>
<dbReference type="Proteomes" id="UP000255265">
    <property type="component" value="Unassembled WGS sequence"/>
</dbReference>
<feature type="compositionally biased region" description="Polar residues" evidence="1">
    <location>
        <begin position="54"/>
        <end position="74"/>
    </location>
</feature>
<accession>A0A370FEN5</accession>
<evidence type="ECO:0008006" key="5">
    <source>
        <dbReference type="Google" id="ProtNLM"/>
    </source>
</evidence>
<dbReference type="OrthoDB" id="8690161at2"/>
<feature type="chain" id="PRO_5016859883" description="Lipoprotein" evidence="2">
    <location>
        <begin position="20"/>
        <end position="84"/>
    </location>
</feature>
<keyword evidence="2" id="KW-0732">Signal</keyword>
<organism evidence="3 4">
    <name type="scientific">Pseudacidovorax intermedius</name>
    <dbReference type="NCBI Taxonomy" id="433924"/>
    <lineage>
        <taxon>Bacteria</taxon>
        <taxon>Pseudomonadati</taxon>
        <taxon>Pseudomonadota</taxon>
        <taxon>Betaproteobacteria</taxon>
        <taxon>Burkholderiales</taxon>
        <taxon>Comamonadaceae</taxon>
        <taxon>Pseudacidovorax</taxon>
    </lineage>
</organism>
<gene>
    <name evidence="3" type="ORF">DFR41_105119</name>
</gene>
<feature type="compositionally biased region" description="Gly residues" evidence="1">
    <location>
        <begin position="20"/>
        <end position="33"/>
    </location>
</feature>
<proteinExistence type="predicted"/>
<dbReference type="AlphaFoldDB" id="A0A370FEN5"/>
<evidence type="ECO:0000256" key="2">
    <source>
        <dbReference type="SAM" id="SignalP"/>
    </source>
</evidence>
<evidence type="ECO:0000313" key="3">
    <source>
        <dbReference type="EMBL" id="RDI24204.1"/>
    </source>
</evidence>
<feature type="signal peptide" evidence="2">
    <location>
        <begin position="1"/>
        <end position="19"/>
    </location>
</feature>